<evidence type="ECO:0000313" key="3">
    <source>
        <dbReference type="Proteomes" id="UP000264071"/>
    </source>
</evidence>
<dbReference type="Pfam" id="PF13380">
    <property type="entry name" value="CoA_binding_2"/>
    <property type="match status" value="1"/>
</dbReference>
<dbReference type="OMA" id="MVMDRCP"/>
<dbReference type="PANTHER" id="PTHR33303:SF2">
    <property type="entry name" value="COA-BINDING DOMAIN-CONTAINING PROTEIN"/>
    <property type="match status" value="1"/>
</dbReference>
<dbReference type="InterPro" id="IPR036291">
    <property type="entry name" value="NAD(P)-bd_dom_sf"/>
</dbReference>
<dbReference type="PANTHER" id="PTHR33303">
    <property type="entry name" value="CYTOPLASMIC PROTEIN-RELATED"/>
    <property type="match status" value="1"/>
</dbReference>
<organism evidence="2 3">
    <name type="scientific">Gemmatimonas aurantiaca</name>
    <dbReference type="NCBI Taxonomy" id="173480"/>
    <lineage>
        <taxon>Bacteria</taxon>
        <taxon>Pseudomonadati</taxon>
        <taxon>Gemmatimonadota</taxon>
        <taxon>Gemmatimonadia</taxon>
        <taxon>Gemmatimonadales</taxon>
        <taxon>Gemmatimonadaceae</taxon>
        <taxon>Gemmatimonas</taxon>
    </lineage>
</organism>
<dbReference type="SMART" id="SM00881">
    <property type="entry name" value="CoA_binding"/>
    <property type="match status" value="1"/>
</dbReference>
<accession>A0A3D4VCK7</accession>
<dbReference type="SUPFAM" id="SSF51735">
    <property type="entry name" value="NAD(P)-binding Rossmann-fold domains"/>
    <property type="match status" value="1"/>
</dbReference>
<dbReference type="AlphaFoldDB" id="A0A3D4VCK7"/>
<protein>
    <submittedName>
        <fullName evidence="2">CoA-binding protein</fullName>
    </submittedName>
</protein>
<dbReference type="Proteomes" id="UP000264071">
    <property type="component" value="Unassembled WGS sequence"/>
</dbReference>
<reference evidence="2 3" key="1">
    <citation type="journal article" date="2018" name="Nat. Biotechnol.">
        <title>A standardized bacterial taxonomy based on genome phylogeny substantially revises the tree of life.</title>
        <authorList>
            <person name="Parks D.H."/>
            <person name="Chuvochina M."/>
            <person name="Waite D.W."/>
            <person name="Rinke C."/>
            <person name="Skarshewski A."/>
            <person name="Chaumeil P.A."/>
            <person name="Hugenholtz P."/>
        </authorList>
    </citation>
    <scope>NUCLEOTIDE SEQUENCE [LARGE SCALE GENOMIC DNA]</scope>
    <source>
        <strain evidence="2">UBA8844</strain>
    </source>
</reference>
<proteinExistence type="predicted"/>
<gene>
    <name evidence="2" type="ORF">DGD08_15320</name>
</gene>
<feature type="domain" description="CoA-binding" evidence="1">
    <location>
        <begin position="27"/>
        <end position="123"/>
    </location>
</feature>
<sequence>MPSKVTPGPDDWRARLLDTPEQIDHILQQVKRVAVIGIKPREVGGPAHTVPAYMQQKGFDIVPVPVYYPEVTEILGVPVHRSLATVDPAADMVQLFRKSEDIPGHVEEILAAEPSVVWMQLGIRNAEAAERFARAGMLVVQDRCTYIELERAKR</sequence>
<dbReference type="InterPro" id="IPR003781">
    <property type="entry name" value="CoA-bd"/>
</dbReference>
<comment type="caution">
    <text evidence="2">The sequence shown here is derived from an EMBL/GenBank/DDBJ whole genome shotgun (WGS) entry which is preliminary data.</text>
</comment>
<dbReference type="EMBL" id="DPIY01000011">
    <property type="protein sequence ID" value="HCT58574.1"/>
    <property type="molecule type" value="Genomic_DNA"/>
</dbReference>
<dbReference type="Gene3D" id="3.40.50.720">
    <property type="entry name" value="NAD(P)-binding Rossmann-like Domain"/>
    <property type="match status" value="1"/>
</dbReference>
<name>A0A3D4VCK7_9BACT</name>
<evidence type="ECO:0000313" key="2">
    <source>
        <dbReference type="EMBL" id="HCT58574.1"/>
    </source>
</evidence>
<evidence type="ECO:0000259" key="1">
    <source>
        <dbReference type="SMART" id="SM00881"/>
    </source>
</evidence>